<sequence>PELARSYRVMCEHFRLGDTVKITERLDPLLGMEVHYMGLNEEQRELLFNELVRQIEEEPFTPRFPYLYCAFCDRCLFSARQIFMHLASSEHNMKSTNANEHYAEVNTVLTMLVGGWRIEKLLEEEAKQVRIQREKWASIPLGEVRSPMMPMLPTGFRLADNLREKYEYGSKFVNYEVFELIERRLVGDDKCGEKTMRKLNEWIGNAKTRCLWCRLIFINAMEYFDHLLTYFHIRNTETFDINTIVVNIQRHTIARLQPWPQLHSFLASAVATHEVNQVELDAPVSRNYEGKQVLDVTDKGAPVTNSYMTRHAFVKAYLDMCELSQTGQPEFTQSMLIHFATVESHFVDLTIEQRESVFEELVRQIEEKTYLFCTFCDRFMFTARQTFMHMACPEHIEKANNSSGHFVNVNNLMRMIVGPWRVDK</sequence>
<dbReference type="InterPro" id="IPR013087">
    <property type="entry name" value="Znf_C2H2_type"/>
</dbReference>
<gene>
    <name evidence="2" type="ORF">PMAYCL1PPCAC_01265</name>
</gene>
<accession>A0AAN5C556</accession>
<dbReference type="SMART" id="SM00355">
    <property type="entry name" value="ZnF_C2H2"/>
    <property type="match status" value="3"/>
</dbReference>
<proteinExistence type="predicted"/>
<feature type="non-terminal residue" evidence="2">
    <location>
        <position position="424"/>
    </location>
</feature>
<dbReference type="AlphaFoldDB" id="A0AAN5C556"/>
<keyword evidence="3" id="KW-1185">Reference proteome</keyword>
<feature type="domain" description="C2H2-type" evidence="1">
    <location>
        <begin position="371"/>
        <end position="395"/>
    </location>
</feature>
<name>A0AAN5C556_9BILA</name>
<evidence type="ECO:0000313" key="3">
    <source>
        <dbReference type="Proteomes" id="UP001328107"/>
    </source>
</evidence>
<evidence type="ECO:0000259" key="1">
    <source>
        <dbReference type="SMART" id="SM00355"/>
    </source>
</evidence>
<dbReference type="Proteomes" id="UP001328107">
    <property type="component" value="Unassembled WGS sequence"/>
</dbReference>
<protein>
    <recommendedName>
        <fullName evidence="1">C2H2-type domain-containing protein</fullName>
    </recommendedName>
</protein>
<organism evidence="2 3">
    <name type="scientific">Pristionchus mayeri</name>
    <dbReference type="NCBI Taxonomy" id="1317129"/>
    <lineage>
        <taxon>Eukaryota</taxon>
        <taxon>Metazoa</taxon>
        <taxon>Ecdysozoa</taxon>
        <taxon>Nematoda</taxon>
        <taxon>Chromadorea</taxon>
        <taxon>Rhabditida</taxon>
        <taxon>Rhabditina</taxon>
        <taxon>Diplogasteromorpha</taxon>
        <taxon>Diplogasteroidea</taxon>
        <taxon>Neodiplogasteridae</taxon>
        <taxon>Pristionchus</taxon>
    </lineage>
</organism>
<evidence type="ECO:0000313" key="2">
    <source>
        <dbReference type="EMBL" id="GMR31070.1"/>
    </source>
</evidence>
<reference evidence="3" key="1">
    <citation type="submission" date="2022-10" db="EMBL/GenBank/DDBJ databases">
        <title>Genome assembly of Pristionchus species.</title>
        <authorList>
            <person name="Yoshida K."/>
            <person name="Sommer R.J."/>
        </authorList>
    </citation>
    <scope>NUCLEOTIDE SEQUENCE [LARGE SCALE GENOMIC DNA]</scope>
    <source>
        <strain evidence="3">RS5460</strain>
    </source>
</reference>
<dbReference type="EMBL" id="BTRK01000001">
    <property type="protein sequence ID" value="GMR31070.1"/>
    <property type="molecule type" value="Genomic_DNA"/>
</dbReference>
<feature type="domain" description="C2H2-type" evidence="1">
    <location>
        <begin position="67"/>
        <end position="91"/>
    </location>
</feature>
<comment type="caution">
    <text evidence="2">The sequence shown here is derived from an EMBL/GenBank/DDBJ whole genome shotgun (WGS) entry which is preliminary data.</text>
</comment>
<feature type="domain" description="C2H2-type" evidence="1">
    <location>
        <begin position="208"/>
        <end position="232"/>
    </location>
</feature>
<feature type="non-terminal residue" evidence="2">
    <location>
        <position position="1"/>
    </location>
</feature>